<dbReference type="GeneID" id="93243377"/>
<protein>
    <submittedName>
        <fullName evidence="1">Uncharacterized protein</fullName>
    </submittedName>
</protein>
<organism evidence="1 2">
    <name type="scientific">Gordonia terrae NBRC 100016</name>
    <dbReference type="NCBI Taxonomy" id="1089454"/>
    <lineage>
        <taxon>Bacteria</taxon>
        <taxon>Bacillati</taxon>
        <taxon>Actinomycetota</taxon>
        <taxon>Actinomycetes</taxon>
        <taxon>Mycobacteriales</taxon>
        <taxon>Gordoniaceae</taxon>
        <taxon>Gordonia</taxon>
    </lineage>
</organism>
<comment type="caution">
    <text evidence="1">The sequence shown here is derived from an EMBL/GenBank/DDBJ whole genome shotgun (WGS) entry which is preliminary data.</text>
</comment>
<proteinExistence type="predicted"/>
<dbReference type="Proteomes" id="UP000004881">
    <property type="component" value="Unassembled WGS sequence"/>
</dbReference>
<dbReference type="EMBL" id="BAFD01000094">
    <property type="protein sequence ID" value="GAB45663.1"/>
    <property type="molecule type" value="Genomic_DNA"/>
</dbReference>
<gene>
    <name evidence="1" type="ORF">GOTRE_128_00370</name>
</gene>
<evidence type="ECO:0000313" key="2">
    <source>
        <dbReference type="Proteomes" id="UP000004881"/>
    </source>
</evidence>
<evidence type="ECO:0000313" key="1">
    <source>
        <dbReference type="EMBL" id="GAB45663.1"/>
    </source>
</evidence>
<sequence>MTGGTGDAGGRNPGVAVGRGIGGSAAEAGGIGGAVAIRCWGATGGAGGQGRDGGTSGGLVACGEVEVTIGGVSPRDAAAGAGCGAVVPSGAGSSGRMAMRWSSANSSDTVDIWRAIASNSEEIRASVAVPGAPPNMLLEEVMVRR</sequence>
<accession>A0ABQ0HIF7</accession>
<reference evidence="1 2" key="1">
    <citation type="submission" date="2012-02" db="EMBL/GenBank/DDBJ databases">
        <title>Whole genome shotgun sequence of Gordonia terrae NBRC 100016.</title>
        <authorList>
            <person name="Takarada H."/>
            <person name="Hosoyama A."/>
            <person name="Tsuchikane K."/>
            <person name="Katsumata H."/>
            <person name="Yamazaki S."/>
            <person name="Fujita N."/>
        </authorList>
    </citation>
    <scope>NUCLEOTIDE SEQUENCE [LARGE SCALE GENOMIC DNA]</scope>
    <source>
        <strain evidence="1 2">NBRC 100016</strain>
    </source>
</reference>
<name>A0ABQ0HIF7_9ACTN</name>
<keyword evidence="2" id="KW-1185">Reference proteome</keyword>
<dbReference type="RefSeq" id="WP_004022541.1">
    <property type="nucleotide sequence ID" value="NZ_BAFD01000094.1"/>
</dbReference>